<protein>
    <submittedName>
        <fullName evidence="3">Glycosyltransferase</fullName>
    </submittedName>
</protein>
<accession>A0ABD1WXD7</accession>
<dbReference type="Gene3D" id="3.40.50.2000">
    <property type="entry name" value="Glycogen Phosphorylase B"/>
    <property type="match status" value="1"/>
</dbReference>
<comment type="similarity">
    <text evidence="1">Belongs to the UDP-glycosyltransferase family.</text>
</comment>
<proteinExistence type="inferred from homology"/>
<gene>
    <name evidence="3" type="ORF">Fot_07938</name>
</gene>
<dbReference type="EMBL" id="JBFOLJ010000002">
    <property type="protein sequence ID" value="KAL2554319.1"/>
    <property type="molecule type" value="Genomic_DNA"/>
</dbReference>
<dbReference type="PANTHER" id="PTHR48047:SF182">
    <property type="entry name" value="GLYCOSYLTRANSFERASE"/>
    <property type="match status" value="1"/>
</dbReference>
<sequence length="102" mass="11352">MGEVVNSFEELEGRKYVDGKPEEARFGALEEKQQQKKRPFDPRLGSTATGTVLILSHSAIGGFLTHFGWISTIEGICAGVPMITWPLFAEQFLNEKLVVQIE</sequence>
<evidence type="ECO:0000256" key="2">
    <source>
        <dbReference type="ARBA" id="ARBA00022679"/>
    </source>
</evidence>
<dbReference type="Proteomes" id="UP001604277">
    <property type="component" value="Unassembled WGS sequence"/>
</dbReference>
<dbReference type="PANTHER" id="PTHR48047">
    <property type="entry name" value="GLYCOSYLTRANSFERASE"/>
    <property type="match status" value="1"/>
</dbReference>
<dbReference type="GO" id="GO:0016740">
    <property type="term" value="F:transferase activity"/>
    <property type="evidence" value="ECO:0007669"/>
    <property type="project" value="UniProtKB-KW"/>
</dbReference>
<dbReference type="Pfam" id="PF00201">
    <property type="entry name" value="UDPGT"/>
    <property type="match status" value="1"/>
</dbReference>
<keyword evidence="4" id="KW-1185">Reference proteome</keyword>
<evidence type="ECO:0000256" key="1">
    <source>
        <dbReference type="ARBA" id="ARBA00009995"/>
    </source>
</evidence>
<keyword evidence="2" id="KW-0808">Transferase</keyword>
<evidence type="ECO:0000313" key="4">
    <source>
        <dbReference type="Proteomes" id="UP001604277"/>
    </source>
</evidence>
<evidence type="ECO:0000313" key="3">
    <source>
        <dbReference type="EMBL" id="KAL2554319.1"/>
    </source>
</evidence>
<dbReference type="InterPro" id="IPR002213">
    <property type="entry name" value="UDP_glucos_trans"/>
</dbReference>
<dbReference type="AlphaFoldDB" id="A0ABD1WXD7"/>
<comment type="caution">
    <text evidence="3">The sequence shown here is derived from an EMBL/GenBank/DDBJ whole genome shotgun (WGS) entry which is preliminary data.</text>
</comment>
<dbReference type="SUPFAM" id="SSF53756">
    <property type="entry name" value="UDP-Glycosyltransferase/glycogen phosphorylase"/>
    <property type="match status" value="1"/>
</dbReference>
<name>A0ABD1WXD7_9LAMI</name>
<organism evidence="3 4">
    <name type="scientific">Forsythia ovata</name>
    <dbReference type="NCBI Taxonomy" id="205694"/>
    <lineage>
        <taxon>Eukaryota</taxon>
        <taxon>Viridiplantae</taxon>
        <taxon>Streptophyta</taxon>
        <taxon>Embryophyta</taxon>
        <taxon>Tracheophyta</taxon>
        <taxon>Spermatophyta</taxon>
        <taxon>Magnoliopsida</taxon>
        <taxon>eudicotyledons</taxon>
        <taxon>Gunneridae</taxon>
        <taxon>Pentapetalae</taxon>
        <taxon>asterids</taxon>
        <taxon>lamiids</taxon>
        <taxon>Lamiales</taxon>
        <taxon>Oleaceae</taxon>
        <taxon>Forsythieae</taxon>
        <taxon>Forsythia</taxon>
    </lineage>
</organism>
<reference evidence="4" key="1">
    <citation type="submission" date="2024-07" db="EMBL/GenBank/DDBJ databases">
        <title>Two chromosome-level genome assemblies of Korean endemic species Abeliophyllum distichum and Forsythia ovata (Oleaceae).</title>
        <authorList>
            <person name="Jang H."/>
        </authorList>
    </citation>
    <scope>NUCLEOTIDE SEQUENCE [LARGE SCALE GENOMIC DNA]</scope>
</reference>